<evidence type="ECO:0000313" key="3">
    <source>
        <dbReference type="Proteomes" id="UP000283509"/>
    </source>
</evidence>
<gene>
    <name evidence="2" type="ORF">C7M84_000141</name>
</gene>
<keyword evidence="3" id="KW-1185">Reference proteome</keyword>
<proteinExistence type="predicted"/>
<protein>
    <submittedName>
        <fullName evidence="2">Uncharacterized protein</fullName>
    </submittedName>
</protein>
<reference evidence="2 3" key="1">
    <citation type="submission" date="2018-04" db="EMBL/GenBank/DDBJ databases">
        <authorList>
            <person name="Zhang X."/>
            <person name="Yuan J."/>
            <person name="Li F."/>
            <person name="Xiang J."/>
        </authorList>
    </citation>
    <scope>NUCLEOTIDE SEQUENCE [LARGE SCALE GENOMIC DNA]</scope>
    <source>
        <tissue evidence="2">Muscle</tissue>
    </source>
</reference>
<accession>A0A423TXD4</accession>
<name>A0A423TXD4_PENVA</name>
<sequence length="380" mass="41887">MNERLATPAKDQARPTVVHLSPCTRPPPPSLPSPGAQIAEGRGWERRQGGGEGESGGRGSSSATRRVMNMHLAAINKSQSDPRHGPIWRQLRDVRLVHNPLGSCLAADHPGLCLRPQHPPLPLPPPGHHGNLHRRNLSSVNTFSITFLRGEWDRPPPGLCTFSAPVFSFHLQRTARFGPESPSLYMGHVYIEQKVLSIKSNHGDLLRGVRELCILPPLKKEKKNPTLILNKAPRPSSKQISPRTQFRLVVSRPAEQDPGGLCIMRRSNGKAIGVFKSRLLQTCSRLINIHYSVGRRGHSDNKHCVSSYRQACSTKTFDFPEIIGASPLPLPSPHALLSRPALVNSSPGVALVIRLEQQEPHSWNEDLVENAISVRQHNGP</sequence>
<dbReference type="AlphaFoldDB" id="A0A423TXD4"/>
<evidence type="ECO:0000313" key="2">
    <source>
        <dbReference type="EMBL" id="ROT81120.1"/>
    </source>
</evidence>
<organism evidence="2 3">
    <name type="scientific">Penaeus vannamei</name>
    <name type="common">Whiteleg shrimp</name>
    <name type="synonym">Litopenaeus vannamei</name>
    <dbReference type="NCBI Taxonomy" id="6689"/>
    <lineage>
        <taxon>Eukaryota</taxon>
        <taxon>Metazoa</taxon>
        <taxon>Ecdysozoa</taxon>
        <taxon>Arthropoda</taxon>
        <taxon>Crustacea</taxon>
        <taxon>Multicrustacea</taxon>
        <taxon>Malacostraca</taxon>
        <taxon>Eumalacostraca</taxon>
        <taxon>Eucarida</taxon>
        <taxon>Decapoda</taxon>
        <taxon>Dendrobranchiata</taxon>
        <taxon>Penaeoidea</taxon>
        <taxon>Penaeidae</taxon>
        <taxon>Penaeus</taxon>
    </lineage>
</organism>
<dbReference type="EMBL" id="QCYY01001016">
    <property type="protein sequence ID" value="ROT81120.1"/>
    <property type="molecule type" value="Genomic_DNA"/>
</dbReference>
<reference evidence="2 3" key="2">
    <citation type="submission" date="2019-01" db="EMBL/GenBank/DDBJ databases">
        <title>The decoding of complex shrimp genome reveals the adaptation for benthos swimmer, frequently molting mechanism and breeding impact on genome.</title>
        <authorList>
            <person name="Sun Y."/>
            <person name="Gao Y."/>
            <person name="Yu Y."/>
        </authorList>
    </citation>
    <scope>NUCLEOTIDE SEQUENCE [LARGE SCALE GENOMIC DNA]</scope>
    <source>
        <tissue evidence="2">Muscle</tissue>
    </source>
</reference>
<feature type="compositionally biased region" description="Gly residues" evidence="1">
    <location>
        <begin position="50"/>
        <end position="59"/>
    </location>
</feature>
<comment type="caution">
    <text evidence="2">The sequence shown here is derived from an EMBL/GenBank/DDBJ whole genome shotgun (WGS) entry which is preliminary data.</text>
</comment>
<feature type="region of interest" description="Disordered" evidence="1">
    <location>
        <begin position="1"/>
        <end position="63"/>
    </location>
</feature>
<dbReference type="Proteomes" id="UP000283509">
    <property type="component" value="Unassembled WGS sequence"/>
</dbReference>
<evidence type="ECO:0000256" key="1">
    <source>
        <dbReference type="SAM" id="MobiDB-lite"/>
    </source>
</evidence>